<protein>
    <recommendedName>
        <fullName evidence="3">DNA-directed DNA polymerase</fullName>
    </recommendedName>
</protein>
<comment type="caution">
    <text evidence="1">The sequence shown here is derived from an EMBL/GenBank/DDBJ whole genome shotgun (WGS) entry which is preliminary data.</text>
</comment>
<evidence type="ECO:0008006" key="3">
    <source>
        <dbReference type="Google" id="ProtNLM"/>
    </source>
</evidence>
<reference evidence="1 2" key="1">
    <citation type="submission" date="2023-02" db="EMBL/GenBank/DDBJ databases">
        <title>LHISI_Scaffold_Assembly.</title>
        <authorList>
            <person name="Stuart O.P."/>
            <person name="Cleave R."/>
            <person name="Magrath M.J.L."/>
            <person name="Mikheyev A.S."/>
        </authorList>
    </citation>
    <scope>NUCLEOTIDE SEQUENCE [LARGE SCALE GENOMIC DNA]</scope>
    <source>
        <strain evidence="1">Daus_M_001</strain>
        <tissue evidence="1">Leg muscle</tissue>
    </source>
</reference>
<accession>A0ABQ9GE13</accession>
<dbReference type="Proteomes" id="UP001159363">
    <property type="component" value="Chromosome 12"/>
</dbReference>
<proteinExistence type="predicted"/>
<keyword evidence="2" id="KW-1185">Reference proteome</keyword>
<dbReference type="InterPro" id="IPR043502">
    <property type="entry name" value="DNA/RNA_pol_sf"/>
</dbReference>
<organism evidence="1 2">
    <name type="scientific">Dryococelus australis</name>
    <dbReference type="NCBI Taxonomy" id="614101"/>
    <lineage>
        <taxon>Eukaryota</taxon>
        <taxon>Metazoa</taxon>
        <taxon>Ecdysozoa</taxon>
        <taxon>Arthropoda</taxon>
        <taxon>Hexapoda</taxon>
        <taxon>Insecta</taxon>
        <taxon>Pterygota</taxon>
        <taxon>Neoptera</taxon>
        <taxon>Polyneoptera</taxon>
        <taxon>Phasmatodea</taxon>
        <taxon>Verophasmatodea</taxon>
        <taxon>Anareolatae</taxon>
        <taxon>Phasmatidae</taxon>
        <taxon>Eurycanthinae</taxon>
        <taxon>Dryococelus</taxon>
    </lineage>
</organism>
<evidence type="ECO:0000313" key="1">
    <source>
        <dbReference type="EMBL" id="KAJ8870655.1"/>
    </source>
</evidence>
<name>A0ABQ9GE13_9NEOP</name>
<dbReference type="SUPFAM" id="SSF56672">
    <property type="entry name" value="DNA/RNA polymerases"/>
    <property type="match status" value="1"/>
</dbReference>
<dbReference type="EMBL" id="JARBHB010000013">
    <property type="protein sequence ID" value="KAJ8870655.1"/>
    <property type="molecule type" value="Genomic_DNA"/>
</dbReference>
<gene>
    <name evidence="1" type="ORF">PR048_029678</name>
</gene>
<evidence type="ECO:0000313" key="2">
    <source>
        <dbReference type="Proteomes" id="UP001159363"/>
    </source>
</evidence>
<sequence>MTCMWLELLTGPDMYLFVERGVRGDITQVSNRCVETNNIYMGEDYNPSVVSKYICYFDVKGLYSHTMRSKLPIGNFEWVEADMFSSWDFANKVKDGDTCFVVEMDLSFPEECHYKLSDRPLPQKMAYPRMPQMRIALLDMGAKLHSVHCILCSEQKA</sequence>